<dbReference type="STRING" id="34506.A0A090LD00"/>
<dbReference type="PANTHER" id="PTHR12448">
    <property type="entry name" value="ATP SYNTHASE EPSILON CHAIN, MITOCHONDRIAL"/>
    <property type="match status" value="1"/>
</dbReference>
<dbReference type="Proteomes" id="UP000035682">
    <property type="component" value="Unplaced"/>
</dbReference>
<dbReference type="Gene3D" id="1.10.1620.20">
    <property type="entry name" value="ATP synthase, F1 complex, epsilon subunit superfamily, mitochondrial"/>
    <property type="match status" value="1"/>
</dbReference>
<protein>
    <submittedName>
        <fullName evidence="2 4">ATPase, F1 complex, epsilon subunit, mitochondrial family-containing protein</fullName>
    </submittedName>
</protein>
<dbReference type="InterPro" id="IPR006721">
    <property type="entry name" value="ATP_synth_F1_esu_mt"/>
</dbReference>
<dbReference type="CDD" id="cd12153">
    <property type="entry name" value="F1-ATPase_epsilon"/>
    <property type="match status" value="1"/>
</dbReference>
<dbReference type="WormBase" id="SRAE_2000007050">
    <property type="protein sequence ID" value="SRP09373"/>
    <property type="gene ID" value="WBGene00260260"/>
</dbReference>
<evidence type="ECO:0000313" key="3">
    <source>
        <dbReference type="Proteomes" id="UP000035682"/>
    </source>
</evidence>
<dbReference type="OrthoDB" id="269124at2759"/>
<reference evidence="4" key="2">
    <citation type="submission" date="2020-12" db="UniProtKB">
        <authorList>
            <consortium name="WormBaseParasite"/>
        </authorList>
    </citation>
    <scope>IDENTIFICATION</scope>
</reference>
<keyword evidence="3" id="KW-1185">Reference proteome</keyword>
<dbReference type="Pfam" id="PF04627">
    <property type="entry name" value="ATP-synt_Eps"/>
    <property type="match status" value="1"/>
</dbReference>
<name>A0A090LD00_STRRB</name>
<dbReference type="WBParaSite" id="SRAE_2000007050.1">
    <property type="protein sequence ID" value="SRAE_2000007050.1"/>
    <property type="gene ID" value="WBGene00260260"/>
</dbReference>
<dbReference type="eggNOG" id="KOG3495">
    <property type="taxonomic scope" value="Eukaryota"/>
</dbReference>
<reference evidence="2 3" key="1">
    <citation type="submission" date="2014-09" db="EMBL/GenBank/DDBJ databases">
        <authorList>
            <person name="Martin A.A."/>
        </authorList>
    </citation>
    <scope>NUCLEOTIDE SEQUENCE</scope>
    <source>
        <strain evidence="3">ED321</strain>
        <strain evidence="2">ED321 Heterogonic</strain>
    </source>
</reference>
<dbReference type="EMBL" id="LN609529">
    <property type="protein sequence ID" value="CEF65390.1"/>
    <property type="molecule type" value="Genomic_DNA"/>
</dbReference>
<evidence type="ECO:0000256" key="1">
    <source>
        <dbReference type="ARBA" id="ARBA00009502"/>
    </source>
</evidence>
<dbReference type="GO" id="GO:0042776">
    <property type="term" value="P:proton motive force-driven mitochondrial ATP synthesis"/>
    <property type="evidence" value="ECO:0007669"/>
    <property type="project" value="TreeGrafter"/>
</dbReference>
<dbReference type="AlphaFoldDB" id="A0A090LD00"/>
<evidence type="ECO:0000313" key="2">
    <source>
        <dbReference type="EMBL" id="CEF65390.1"/>
    </source>
</evidence>
<dbReference type="RefSeq" id="XP_024504590.1">
    <property type="nucleotide sequence ID" value="XM_024650855.1"/>
</dbReference>
<organism evidence="2">
    <name type="scientific">Strongyloides ratti</name>
    <name type="common">Parasitic roundworm</name>
    <dbReference type="NCBI Taxonomy" id="34506"/>
    <lineage>
        <taxon>Eukaryota</taxon>
        <taxon>Metazoa</taxon>
        <taxon>Ecdysozoa</taxon>
        <taxon>Nematoda</taxon>
        <taxon>Chromadorea</taxon>
        <taxon>Rhabditida</taxon>
        <taxon>Tylenchina</taxon>
        <taxon>Panagrolaimomorpha</taxon>
        <taxon>Strongyloidoidea</taxon>
        <taxon>Strongyloididae</taxon>
        <taxon>Strongyloides</taxon>
    </lineage>
</organism>
<dbReference type="CTD" id="36377754"/>
<gene>
    <name evidence="2 4 5" type="ORF">SRAE_2000007050</name>
</gene>
<comment type="similarity">
    <text evidence="1">Belongs to the eukaryotic ATPase epsilon family.</text>
</comment>
<sequence>MFWRNAGLTYLNYSRIAAKVVSKCTKSAQGKTAPEGALNISKWENGKIVPKKSNNN</sequence>
<dbReference type="PANTHER" id="PTHR12448:SF0">
    <property type="entry name" value="ATP SYNTHASE SUBUNIT EPSILON, MITOCHONDRIAL"/>
    <property type="match status" value="1"/>
</dbReference>
<dbReference type="InterPro" id="IPR036742">
    <property type="entry name" value="ATP_synth_F1_esu_sf_mt"/>
</dbReference>
<evidence type="ECO:0000313" key="4">
    <source>
        <dbReference type="WBParaSite" id="SRAE_2000007050.1"/>
    </source>
</evidence>
<dbReference type="GO" id="GO:0046933">
    <property type="term" value="F:proton-transporting ATP synthase activity, rotational mechanism"/>
    <property type="evidence" value="ECO:0007669"/>
    <property type="project" value="InterPro"/>
</dbReference>
<accession>A0A090LD00</accession>
<proteinExistence type="inferred from homology"/>
<evidence type="ECO:0000313" key="5">
    <source>
        <dbReference type="WormBase" id="SRAE_2000007050"/>
    </source>
</evidence>
<dbReference type="GO" id="GO:0005743">
    <property type="term" value="C:mitochondrial inner membrane"/>
    <property type="evidence" value="ECO:0007669"/>
    <property type="project" value="InterPro"/>
</dbReference>
<dbReference type="SUPFAM" id="SSF48690">
    <property type="entry name" value="Epsilon subunit of mitochondrial F1F0-ATP synthase"/>
    <property type="match status" value="1"/>
</dbReference>
<dbReference type="GO" id="GO:0045259">
    <property type="term" value="C:proton-transporting ATP synthase complex"/>
    <property type="evidence" value="ECO:0007669"/>
    <property type="project" value="InterPro"/>
</dbReference>
<dbReference type="GeneID" id="36377754"/>